<evidence type="ECO:0000313" key="2">
    <source>
        <dbReference type="Proteomes" id="UP000069632"/>
    </source>
</evidence>
<name>A0A128EM64_9BACT</name>
<dbReference type="RefSeq" id="WP_165590157.1">
    <property type="nucleotide sequence ID" value="NZ_CP053844.1"/>
</dbReference>
<reference evidence="1 2" key="1">
    <citation type="submission" date="2016-02" db="EMBL/GenBank/DDBJ databases">
        <authorList>
            <consortium name="Pathogen Informatics"/>
        </authorList>
    </citation>
    <scope>NUCLEOTIDE SEQUENCE [LARGE SCALE GENOMIC DNA]</scope>
    <source>
        <strain evidence="1 2">RC20</strain>
    </source>
</reference>
<sequence>MQKLTLKEKIELEEMFTSMKRAKRSDKYKNFYKTLIKKLLPATKKSLLTKS</sequence>
<organism evidence="1 2">
    <name type="scientific">Campylobacter geochelonis</name>
    <dbReference type="NCBI Taxonomy" id="1780362"/>
    <lineage>
        <taxon>Bacteria</taxon>
        <taxon>Pseudomonadati</taxon>
        <taxon>Campylobacterota</taxon>
        <taxon>Epsilonproteobacteria</taxon>
        <taxon>Campylobacterales</taxon>
        <taxon>Campylobacteraceae</taxon>
        <taxon>Campylobacter</taxon>
    </lineage>
</organism>
<keyword evidence="2" id="KW-1185">Reference proteome</keyword>
<dbReference type="AlphaFoldDB" id="A0A128EM64"/>
<proteinExistence type="predicted"/>
<gene>
    <name evidence="1" type="ORF">ERS672216_00792</name>
</gene>
<protein>
    <submittedName>
        <fullName evidence="1">Uncharacterized protein</fullName>
    </submittedName>
</protein>
<dbReference type="Proteomes" id="UP000069632">
    <property type="component" value="Unassembled WGS sequence"/>
</dbReference>
<dbReference type="EMBL" id="FIZP01000002">
    <property type="protein sequence ID" value="CZE47233.1"/>
    <property type="molecule type" value="Genomic_DNA"/>
</dbReference>
<accession>A0A128EM64</accession>
<evidence type="ECO:0000313" key="1">
    <source>
        <dbReference type="EMBL" id="CZE47233.1"/>
    </source>
</evidence>